<dbReference type="Proteomes" id="UP001589783">
    <property type="component" value="Unassembled WGS sequence"/>
</dbReference>
<name>A0ABV6HBZ9_9ACTN</name>
<dbReference type="EMBL" id="JBHLWV010000022">
    <property type="protein sequence ID" value="MFC0315700.1"/>
    <property type="molecule type" value="Genomic_DNA"/>
</dbReference>
<keyword evidence="2" id="KW-1133">Transmembrane helix</keyword>
<dbReference type="Pfam" id="PF19545">
    <property type="entry name" value="DUF6069"/>
    <property type="match status" value="1"/>
</dbReference>
<proteinExistence type="predicted"/>
<evidence type="ECO:0000256" key="1">
    <source>
        <dbReference type="SAM" id="MobiDB-lite"/>
    </source>
</evidence>
<feature type="transmembrane region" description="Helical" evidence="2">
    <location>
        <begin position="69"/>
        <end position="98"/>
    </location>
</feature>
<reference evidence="3 4" key="1">
    <citation type="submission" date="2024-09" db="EMBL/GenBank/DDBJ databases">
        <authorList>
            <person name="Sun Q."/>
            <person name="Mori K."/>
        </authorList>
    </citation>
    <scope>NUCLEOTIDE SEQUENCE [LARGE SCALE GENOMIC DNA]</scope>
    <source>
        <strain evidence="3 4">CCM 7957</strain>
    </source>
</reference>
<dbReference type="InterPro" id="IPR045713">
    <property type="entry name" value="DUF6069"/>
</dbReference>
<evidence type="ECO:0000313" key="3">
    <source>
        <dbReference type="EMBL" id="MFC0315700.1"/>
    </source>
</evidence>
<keyword evidence="4" id="KW-1185">Reference proteome</keyword>
<evidence type="ECO:0000313" key="4">
    <source>
        <dbReference type="Proteomes" id="UP001589783"/>
    </source>
</evidence>
<evidence type="ECO:0000256" key="2">
    <source>
        <dbReference type="SAM" id="Phobius"/>
    </source>
</evidence>
<dbReference type="RefSeq" id="WP_382364669.1">
    <property type="nucleotide sequence ID" value="NZ_JBHLWV010000022.1"/>
</dbReference>
<feature type="transmembrane region" description="Helical" evidence="2">
    <location>
        <begin position="148"/>
        <end position="166"/>
    </location>
</feature>
<feature type="region of interest" description="Disordered" evidence="1">
    <location>
        <begin position="1"/>
        <end position="64"/>
    </location>
</feature>
<feature type="compositionally biased region" description="Low complexity" evidence="1">
    <location>
        <begin position="43"/>
        <end position="53"/>
    </location>
</feature>
<sequence length="203" mass="21667">MTYSDPRDPRRQSPPTRAYSADPAGYPTNPPTQSGYTQPGHTQPGQSPAGYPAAPSPRGPSRRPDLDPLLFSGGVFMTGVVTGLAAWLIAWIIGLIARAVTATGQFGAWNPLDPGGEYWFALAGFLTALVGGALWYLLQLVTPTPDSFYRWIVGLLIIAAFVVPLAADGDIWRGLATGVMHVCIGIPVLSLIPTMGNRSKQRH</sequence>
<organism evidence="3 4">
    <name type="scientific">Gordonia phosphorivorans</name>
    <dbReference type="NCBI Taxonomy" id="1056982"/>
    <lineage>
        <taxon>Bacteria</taxon>
        <taxon>Bacillati</taxon>
        <taxon>Actinomycetota</taxon>
        <taxon>Actinomycetes</taxon>
        <taxon>Mycobacteriales</taxon>
        <taxon>Gordoniaceae</taxon>
        <taxon>Gordonia</taxon>
    </lineage>
</organism>
<keyword evidence="2" id="KW-0472">Membrane</keyword>
<gene>
    <name evidence="3" type="ORF">ACFFJD_12660</name>
</gene>
<comment type="caution">
    <text evidence="3">The sequence shown here is derived from an EMBL/GenBank/DDBJ whole genome shotgun (WGS) entry which is preliminary data.</text>
</comment>
<protein>
    <submittedName>
        <fullName evidence="3">DUF6069 family protein</fullName>
    </submittedName>
</protein>
<feature type="transmembrane region" description="Helical" evidence="2">
    <location>
        <begin position="118"/>
        <end position="136"/>
    </location>
</feature>
<accession>A0ABV6HBZ9</accession>
<feature type="compositionally biased region" description="Polar residues" evidence="1">
    <location>
        <begin position="31"/>
        <end position="41"/>
    </location>
</feature>
<feature type="compositionally biased region" description="Basic and acidic residues" evidence="1">
    <location>
        <begin position="1"/>
        <end position="11"/>
    </location>
</feature>
<feature type="transmembrane region" description="Helical" evidence="2">
    <location>
        <begin position="172"/>
        <end position="192"/>
    </location>
</feature>
<keyword evidence="2" id="KW-0812">Transmembrane</keyword>